<protein>
    <submittedName>
        <fullName evidence="5">Ubiquitin ligase protein phf9 fanconi anemia group l protein</fullName>
    </submittedName>
</protein>
<dbReference type="InterPro" id="IPR013083">
    <property type="entry name" value="Znf_RING/FYVE/PHD"/>
</dbReference>
<dbReference type="Gene3D" id="3.30.40.10">
    <property type="entry name" value="Zinc/RING finger domain, C3HC4 (zinc finger)"/>
    <property type="match status" value="1"/>
</dbReference>
<evidence type="ECO:0000259" key="1">
    <source>
        <dbReference type="Pfam" id="PF09765"/>
    </source>
</evidence>
<dbReference type="GO" id="GO:0036297">
    <property type="term" value="P:interstrand cross-link repair"/>
    <property type="evidence" value="ECO:0007669"/>
    <property type="project" value="InterPro"/>
</dbReference>
<dbReference type="OrthoDB" id="10263265at2759"/>
<dbReference type="EMBL" id="JAPDFW010000071">
    <property type="protein sequence ID" value="KAJ5073899.1"/>
    <property type="molecule type" value="Genomic_DNA"/>
</dbReference>
<dbReference type="Pfam" id="PF18891">
    <property type="entry name" value="FANCL_d3"/>
    <property type="match status" value="1"/>
</dbReference>
<dbReference type="Gene3D" id="3.10.110.20">
    <property type="entry name" value="RWD domain-like"/>
    <property type="match status" value="1"/>
</dbReference>
<evidence type="ECO:0000259" key="2">
    <source>
        <dbReference type="Pfam" id="PF11793"/>
    </source>
</evidence>
<dbReference type="Gene3D" id="3.10.110.10">
    <property type="entry name" value="Ubiquitin Conjugating Enzyme"/>
    <property type="match status" value="1"/>
</dbReference>
<feature type="domain" description="FANCL C-terminal" evidence="2">
    <location>
        <begin position="327"/>
        <end position="388"/>
    </location>
</feature>
<dbReference type="PANTHER" id="PTHR13206:SF0">
    <property type="entry name" value="E3 UBIQUITIN-PROTEIN LIGASE FANCL"/>
    <property type="match status" value="1"/>
</dbReference>
<dbReference type="SUPFAM" id="SSF57850">
    <property type="entry name" value="RING/U-box"/>
    <property type="match status" value="1"/>
</dbReference>
<organism evidence="5 6">
    <name type="scientific">Anaeramoeba ignava</name>
    <name type="common">Anaerobic marine amoeba</name>
    <dbReference type="NCBI Taxonomy" id="1746090"/>
    <lineage>
        <taxon>Eukaryota</taxon>
        <taxon>Metamonada</taxon>
        <taxon>Anaeramoebidae</taxon>
        <taxon>Anaeramoeba</taxon>
    </lineage>
</organism>
<dbReference type="Pfam" id="PF18890">
    <property type="entry name" value="FANCL_d2"/>
    <property type="match status" value="1"/>
</dbReference>
<dbReference type="GO" id="GO:0061630">
    <property type="term" value="F:ubiquitin protein ligase activity"/>
    <property type="evidence" value="ECO:0007669"/>
    <property type="project" value="TreeGrafter"/>
</dbReference>
<dbReference type="CDD" id="cd23786">
    <property type="entry name" value="ELF_FANCL"/>
    <property type="match status" value="1"/>
</dbReference>
<dbReference type="InterPro" id="IPR043898">
    <property type="entry name" value="FANCL_d2"/>
</dbReference>
<name>A0A9Q0RBA0_ANAIG</name>
<dbReference type="Proteomes" id="UP001149090">
    <property type="component" value="Unassembled WGS sequence"/>
</dbReference>
<dbReference type="InterPro" id="IPR043003">
    <property type="entry name" value="FANCL_d3_sf"/>
</dbReference>
<keyword evidence="5" id="KW-0436">Ligase</keyword>
<evidence type="ECO:0000313" key="5">
    <source>
        <dbReference type="EMBL" id="KAJ5073899.1"/>
    </source>
</evidence>
<dbReference type="GO" id="GO:0043240">
    <property type="term" value="C:Fanconi anaemia nuclear complex"/>
    <property type="evidence" value="ECO:0007669"/>
    <property type="project" value="InterPro"/>
</dbReference>
<sequence>MNNFSNLKLFPLLIPEDQTLTKFSGFIQIYNKSFNFRISMKNPQKISTAKIQCNKELENLLIDSKEIISKRLKESENLNSFLLEFSQIIQQKIEPVLRNEINTSFQPKNPIYFQFLFDEINEIGWEKIQLIDENLSKIQINLKDSKNRTIPIFAQIPPEFPFAKPIIEAPFPVSFENDEEMEEENQQNTRNEKITKNQNYKGSFQKVINKITREFDKYQDLWDNLDDFDSNTCVIEPENPTLLEPSRKILFGKHCSIQIVFNIKFPRSVPSIKFFGSDPIILPLKELLKKDINKWDPKNLVRKNLEEILKIEFPKKTSSSLNDFGPECGICFGYQNDGKSPDIFCSNIQCARPFHNSCLYLYLKFQSSDEFGTIYGKCPYCSHEIQTTKPIDFQEKKQD</sequence>
<dbReference type="OMA" id="NRPFHAK"/>
<reference evidence="5" key="1">
    <citation type="submission" date="2022-10" db="EMBL/GenBank/DDBJ databases">
        <title>Novel sulphate-reducing endosymbionts in the free-living metamonad Anaeramoeba.</title>
        <authorList>
            <person name="Jerlstrom-Hultqvist J."/>
            <person name="Cepicka I."/>
            <person name="Gallot-Lavallee L."/>
            <person name="Salas-Leiva D."/>
            <person name="Curtis B.A."/>
            <person name="Zahonova K."/>
            <person name="Pipaliya S."/>
            <person name="Dacks J."/>
            <person name="Roger A.J."/>
        </authorList>
    </citation>
    <scope>NUCLEOTIDE SEQUENCE</scope>
    <source>
        <strain evidence="5">BMAN</strain>
    </source>
</reference>
<accession>A0A9Q0RBA0</accession>
<dbReference type="SMART" id="SM01197">
    <property type="entry name" value="FANCL_C"/>
    <property type="match status" value="1"/>
</dbReference>
<feature type="domain" description="Fanconi anemia complex subunit FancL WD-repeat containing" evidence="1">
    <location>
        <begin position="6"/>
        <end position="91"/>
    </location>
</feature>
<dbReference type="GO" id="GO:0016874">
    <property type="term" value="F:ligase activity"/>
    <property type="evidence" value="ECO:0007669"/>
    <property type="project" value="UniProtKB-KW"/>
</dbReference>
<dbReference type="GO" id="GO:0006513">
    <property type="term" value="P:protein monoubiquitination"/>
    <property type="evidence" value="ECO:0007669"/>
    <property type="project" value="TreeGrafter"/>
</dbReference>
<dbReference type="Pfam" id="PF09765">
    <property type="entry name" value="FANCL_d1"/>
    <property type="match status" value="1"/>
</dbReference>
<keyword evidence="6" id="KW-1185">Reference proteome</keyword>
<proteinExistence type="predicted"/>
<gene>
    <name evidence="5" type="ORF">M0811_08172</name>
</gene>
<dbReference type="InterPro" id="IPR026848">
    <property type="entry name" value="Fancl"/>
</dbReference>
<feature type="domain" description="FANCL UBC-like" evidence="4">
    <location>
        <begin position="221"/>
        <end position="316"/>
    </location>
</feature>
<dbReference type="CDD" id="cd23831">
    <property type="entry name" value="DRWD-N_FANCL"/>
    <property type="match status" value="1"/>
</dbReference>
<evidence type="ECO:0000259" key="3">
    <source>
        <dbReference type="Pfam" id="PF18890"/>
    </source>
</evidence>
<evidence type="ECO:0000313" key="6">
    <source>
        <dbReference type="Proteomes" id="UP001149090"/>
    </source>
</evidence>
<feature type="domain" description="FANCL UBC-like" evidence="3">
    <location>
        <begin position="112"/>
        <end position="178"/>
    </location>
</feature>
<dbReference type="InterPro" id="IPR026850">
    <property type="entry name" value="FANCL_C"/>
</dbReference>
<dbReference type="InterPro" id="IPR016135">
    <property type="entry name" value="UBQ-conjugating_enzyme/RWD"/>
</dbReference>
<dbReference type="InterPro" id="IPR019162">
    <property type="entry name" value="FancL_WD-rpt_cont_dom"/>
</dbReference>
<dbReference type="CDD" id="cd23832">
    <property type="entry name" value="DRWD-C_FANCL"/>
    <property type="match status" value="1"/>
</dbReference>
<dbReference type="AlphaFoldDB" id="A0A9Q0RBA0"/>
<dbReference type="Pfam" id="PF11793">
    <property type="entry name" value="FANCL_C"/>
    <property type="match status" value="1"/>
</dbReference>
<comment type="caution">
    <text evidence="5">The sequence shown here is derived from an EMBL/GenBank/DDBJ whole genome shotgun (WGS) entry which is preliminary data.</text>
</comment>
<evidence type="ECO:0000259" key="4">
    <source>
        <dbReference type="Pfam" id="PF18891"/>
    </source>
</evidence>
<dbReference type="PANTHER" id="PTHR13206">
    <property type="entry name" value="UBIQUITIN LIGASE PROTEIN PHF9 FANCONI ANEMIA GROUP L PROTEIN"/>
    <property type="match status" value="1"/>
</dbReference>
<dbReference type="InterPro" id="IPR044037">
    <property type="entry name" value="FANCL_d3"/>
</dbReference>